<dbReference type="AlphaFoldDB" id="N6U877"/>
<keyword evidence="4" id="KW-1185">Reference proteome</keyword>
<evidence type="ECO:0000313" key="3">
    <source>
        <dbReference type="EMBL" id="ENN88774.1"/>
    </source>
</evidence>
<name>N6U877_9HYPH</name>
<feature type="transmembrane region" description="Helical" evidence="1">
    <location>
        <begin position="91"/>
        <end position="124"/>
    </location>
</feature>
<feature type="transmembrane region" description="Helical" evidence="1">
    <location>
        <begin position="246"/>
        <end position="268"/>
    </location>
</feature>
<keyword evidence="1" id="KW-0812">Transmembrane</keyword>
<dbReference type="PANTHER" id="PTHR36927:SF3">
    <property type="entry name" value="GLUCANS BIOSYNTHESIS PROTEIN C"/>
    <property type="match status" value="1"/>
</dbReference>
<sequence>MPRRYDLDFVRVAAFMLLIIYHVSLIYDSKEFLLKAPQTSPLFDMIHLWTHPWRMSLLFIISGTVTGILLTQQSPDEIRSARTRQLLIPLLLGLLFLIPPQMYIWLNAVLGVNISLYAVFWHYVTWTPVPLPGGEHAQLAGMQHLWYLAYLWAYTALLTLALSAWPRLLATAGDQLEAWLTGKWVLIFPALYFVLLRLVLRPAFPPTLNMLGDWYGHAVYITSFFVGAAMAMRNDYWDAIVNMRRPALVVALACAVTMTMLFPALPAVAPEGGRALAGRILAGTFQWCAIVAVLGYAKVWCKSENAVIRYLNRAVLTYYVLHQTVMLLIAYALHQIGLMSASFFIPIAVATLAICALLYELKRHLEAFCKAMFPPRLA</sequence>
<evidence type="ECO:0000313" key="4">
    <source>
        <dbReference type="Proteomes" id="UP000012429"/>
    </source>
</evidence>
<feature type="transmembrane region" description="Helical" evidence="1">
    <location>
        <begin position="280"/>
        <end position="301"/>
    </location>
</feature>
<gene>
    <name evidence="3" type="ORF">RHSP_43816</name>
</gene>
<dbReference type="PANTHER" id="PTHR36927">
    <property type="entry name" value="BLR4337 PROTEIN"/>
    <property type="match status" value="1"/>
</dbReference>
<keyword evidence="1" id="KW-1133">Transmembrane helix</keyword>
<feature type="domain" description="Acyltransferase 3" evidence="2">
    <location>
        <begin position="5"/>
        <end position="359"/>
    </location>
</feature>
<feature type="transmembrane region" description="Helical" evidence="1">
    <location>
        <begin position="176"/>
        <end position="194"/>
    </location>
</feature>
<dbReference type="GO" id="GO:0016747">
    <property type="term" value="F:acyltransferase activity, transferring groups other than amino-acyl groups"/>
    <property type="evidence" value="ECO:0007669"/>
    <property type="project" value="InterPro"/>
</dbReference>
<accession>N6U877</accession>
<protein>
    <recommendedName>
        <fullName evidence="2">Acyltransferase 3 domain-containing protein</fullName>
    </recommendedName>
</protein>
<dbReference type="InterPro" id="IPR050623">
    <property type="entry name" value="Glucan_succinyl_AcylTrfase"/>
</dbReference>
<feature type="transmembrane region" description="Helical" evidence="1">
    <location>
        <begin position="144"/>
        <end position="164"/>
    </location>
</feature>
<comment type="caution">
    <text evidence="3">The sequence shown here is derived from an EMBL/GenBank/DDBJ whole genome shotgun (WGS) entry which is preliminary data.</text>
</comment>
<feature type="transmembrane region" description="Helical" evidence="1">
    <location>
        <begin position="339"/>
        <end position="359"/>
    </location>
</feature>
<dbReference type="InterPro" id="IPR002656">
    <property type="entry name" value="Acyl_transf_3_dom"/>
</dbReference>
<reference evidence="3 4" key="1">
    <citation type="journal article" date="2012" name="BMC Genomics">
        <title>Genomic basis of broad host range and environmental adaptability of Rhizobium tropici CIAT 899 and Rhizobium sp. PRF 81 which are used in inoculants for common bean (Phaseolus vulgaris L.).</title>
        <authorList>
            <person name="Ormeno-Orrillo E."/>
            <person name="Menna P."/>
            <person name="Almeida L.G."/>
            <person name="Ollero F.J."/>
            <person name="Nicolas M.F."/>
            <person name="Pains Rodrigues E."/>
            <person name="Shigueyoshi Nakatani A."/>
            <person name="Silva Batista J.S."/>
            <person name="Oliveira Chueire L.M."/>
            <person name="Souza R.C."/>
            <person name="Ribeiro Vasconcelos A.T."/>
            <person name="Megias M."/>
            <person name="Hungria M."/>
            <person name="Martinez-Romero E."/>
        </authorList>
    </citation>
    <scope>NUCLEOTIDE SEQUENCE [LARGE SCALE GENOMIC DNA]</scope>
    <source>
        <strain evidence="3 4">PRF 81</strain>
    </source>
</reference>
<proteinExistence type="predicted"/>
<feature type="transmembrane region" description="Helical" evidence="1">
    <location>
        <begin position="214"/>
        <end position="234"/>
    </location>
</feature>
<feature type="transmembrane region" description="Helical" evidence="1">
    <location>
        <begin position="313"/>
        <end position="333"/>
    </location>
</feature>
<dbReference type="PATRIC" id="fig|363754.4.peg.1349"/>
<dbReference type="RefSeq" id="WP_004110777.1">
    <property type="nucleotide sequence ID" value="NZ_AQHN01000013.1"/>
</dbReference>
<dbReference type="STRING" id="363754.RHSP_43816"/>
<dbReference type="Proteomes" id="UP000012429">
    <property type="component" value="Unassembled WGS sequence"/>
</dbReference>
<keyword evidence="1" id="KW-0472">Membrane</keyword>
<evidence type="ECO:0000256" key="1">
    <source>
        <dbReference type="SAM" id="Phobius"/>
    </source>
</evidence>
<feature type="transmembrane region" description="Helical" evidence="1">
    <location>
        <begin position="53"/>
        <end position="70"/>
    </location>
</feature>
<dbReference type="OrthoDB" id="9809782at2"/>
<evidence type="ECO:0000259" key="2">
    <source>
        <dbReference type="Pfam" id="PF01757"/>
    </source>
</evidence>
<dbReference type="Pfam" id="PF01757">
    <property type="entry name" value="Acyl_transf_3"/>
    <property type="match status" value="1"/>
</dbReference>
<feature type="transmembrane region" description="Helical" evidence="1">
    <location>
        <begin position="9"/>
        <end position="27"/>
    </location>
</feature>
<dbReference type="EMBL" id="AQHN01000013">
    <property type="protein sequence ID" value="ENN88774.1"/>
    <property type="molecule type" value="Genomic_DNA"/>
</dbReference>
<organism evidence="3 4">
    <name type="scientific">Rhizobium freirei PRF 81</name>
    <dbReference type="NCBI Taxonomy" id="363754"/>
    <lineage>
        <taxon>Bacteria</taxon>
        <taxon>Pseudomonadati</taxon>
        <taxon>Pseudomonadota</taxon>
        <taxon>Alphaproteobacteria</taxon>
        <taxon>Hyphomicrobiales</taxon>
        <taxon>Rhizobiaceae</taxon>
        <taxon>Rhizobium/Agrobacterium group</taxon>
        <taxon>Rhizobium</taxon>
    </lineage>
</organism>